<evidence type="ECO:0000256" key="4">
    <source>
        <dbReference type="ARBA" id="ARBA00023235"/>
    </source>
</evidence>
<feature type="signal peptide" evidence="5">
    <location>
        <begin position="1"/>
        <end position="18"/>
    </location>
</feature>
<dbReference type="EMBL" id="CP002583">
    <property type="protein sequence ID" value="ADZ91855.1"/>
    <property type="molecule type" value="Genomic_DNA"/>
</dbReference>
<evidence type="ECO:0000256" key="5">
    <source>
        <dbReference type="SAM" id="SignalP"/>
    </source>
</evidence>
<feature type="domain" description="Chorismate mutase" evidence="6">
    <location>
        <begin position="5"/>
        <end position="96"/>
    </location>
</feature>
<keyword evidence="4" id="KW-0413">Isomerase</keyword>
<dbReference type="Pfam" id="PF01817">
    <property type="entry name" value="CM_2"/>
    <property type="match status" value="1"/>
</dbReference>
<dbReference type="KEGG" id="mme:Marme_2624"/>
<name>F2JXF5_MARM1</name>
<dbReference type="HOGENOM" id="CLU_118625_0_0_6"/>
<sequence precursor="true">MKKILLMLMAFASISAWADDVSSELIHSISERLSYMEDVALYKAQKHVPIEDVAREKLVVDESKMSAKESGLDPESIEAFFRAQISVAKAIQYRVRADLLSTPSEQQPKDLVKEVRPALIHLGDEIILGMSKYLEEHSSFRDVSFEEFSTDVNIGYVTESDKRLLYDALLKVAPLAS</sequence>
<evidence type="ECO:0000313" key="8">
    <source>
        <dbReference type="Proteomes" id="UP000001062"/>
    </source>
</evidence>
<dbReference type="Gene3D" id="1.20.59.10">
    <property type="entry name" value="Chorismate mutase"/>
    <property type="match status" value="1"/>
</dbReference>
<dbReference type="SMART" id="SM00830">
    <property type="entry name" value="CM_2"/>
    <property type="match status" value="1"/>
</dbReference>
<dbReference type="InterPro" id="IPR036263">
    <property type="entry name" value="Chorismate_II_sf"/>
</dbReference>
<dbReference type="SUPFAM" id="SSF48600">
    <property type="entry name" value="Chorismate mutase II"/>
    <property type="match status" value="1"/>
</dbReference>
<evidence type="ECO:0000256" key="2">
    <source>
        <dbReference type="ARBA" id="ARBA00012404"/>
    </source>
</evidence>
<dbReference type="PATRIC" id="fig|717774.3.peg.2709"/>
<organism evidence="7 8">
    <name type="scientific">Marinomonas mediterranea (strain ATCC 700492 / JCM 21426 / NBRC 103028 / MMB-1)</name>
    <dbReference type="NCBI Taxonomy" id="717774"/>
    <lineage>
        <taxon>Bacteria</taxon>
        <taxon>Pseudomonadati</taxon>
        <taxon>Pseudomonadota</taxon>
        <taxon>Gammaproteobacteria</taxon>
        <taxon>Oceanospirillales</taxon>
        <taxon>Oceanospirillaceae</taxon>
        <taxon>Marinomonas</taxon>
    </lineage>
</organism>
<dbReference type="PANTHER" id="PTHR38041:SF2">
    <property type="entry name" value="SECRETED CHORISMATE MUTASE"/>
    <property type="match status" value="1"/>
</dbReference>
<dbReference type="InterPro" id="IPR036979">
    <property type="entry name" value="CM_dom_sf"/>
</dbReference>
<dbReference type="GO" id="GO:0009697">
    <property type="term" value="P:salicylic acid biosynthetic process"/>
    <property type="evidence" value="ECO:0007669"/>
    <property type="project" value="TreeGrafter"/>
</dbReference>
<dbReference type="RefSeq" id="WP_013661758.1">
    <property type="nucleotide sequence ID" value="NC_015276.1"/>
</dbReference>
<dbReference type="NCBIfam" id="TIGR01806">
    <property type="entry name" value="CM_mono2"/>
    <property type="match status" value="1"/>
</dbReference>
<dbReference type="PANTHER" id="PTHR38041">
    <property type="entry name" value="CHORISMATE MUTASE"/>
    <property type="match status" value="1"/>
</dbReference>
<evidence type="ECO:0000313" key="7">
    <source>
        <dbReference type="EMBL" id="ADZ91855.1"/>
    </source>
</evidence>
<proteinExistence type="predicted"/>
<evidence type="ECO:0000256" key="3">
    <source>
        <dbReference type="ARBA" id="ARBA00022729"/>
    </source>
</evidence>
<dbReference type="eggNOG" id="COG1605">
    <property type="taxonomic scope" value="Bacteria"/>
</dbReference>
<dbReference type="Proteomes" id="UP000001062">
    <property type="component" value="Chromosome"/>
</dbReference>
<dbReference type="STRING" id="717774.Marme_2624"/>
<feature type="chain" id="PRO_5003279557" description="chorismate mutase" evidence="5">
    <location>
        <begin position="19"/>
        <end position="177"/>
    </location>
</feature>
<gene>
    <name evidence="7" type="ordered locus">Marme_2624</name>
</gene>
<keyword evidence="3 5" id="KW-0732">Signal</keyword>
<dbReference type="PROSITE" id="PS51168">
    <property type="entry name" value="CHORISMATE_MUT_2"/>
    <property type="match status" value="1"/>
</dbReference>
<dbReference type="UniPathway" id="UPA00120">
    <property type="reaction ID" value="UER00203"/>
</dbReference>
<dbReference type="InterPro" id="IPR002701">
    <property type="entry name" value="CM_II_prokaryot"/>
</dbReference>
<reference evidence="7 8" key="1">
    <citation type="journal article" date="2012" name="Stand. Genomic Sci.">
        <title>Complete genome sequence of the melanogenic marine bacterium Marinomonas mediterranea type strain (MMB-1(T)).</title>
        <authorList>
            <person name="Lucas-Elio P."/>
            <person name="Goodwin L."/>
            <person name="Woyke T."/>
            <person name="Pitluck S."/>
            <person name="Nolan M."/>
            <person name="Kyrpides N.C."/>
            <person name="Detter J.C."/>
            <person name="Copeland A."/>
            <person name="Teshima H."/>
            <person name="Bruce D."/>
            <person name="Detter C."/>
            <person name="Tapia R."/>
            <person name="Han S."/>
            <person name="Land M.L."/>
            <person name="Ivanova N."/>
            <person name="Mikhailova N."/>
            <person name="Johnston A.W."/>
            <person name="Sanchez-Amat A."/>
        </authorList>
    </citation>
    <scope>NUCLEOTIDE SEQUENCE [LARGE SCALE GENOMIC DNA]</scope>
    <source>
        <strain evidence="8">ATCC 700492 / JCM 21426 / NBRC 103028 / MMB-1</strain>
    </source>
</reference>
<dbReference type="EC" id="5.4.99.5" evidence="2"/>
<protein>
    <recommendedName>
        <fullName evidence="2">chorismate mutase</fullName>
        <ecNumber evidence="2">5.4.99.5</ecNumber>
    </recommendedName>
</protein>
<evidence type="ECO:0000256" key="1">
    <source>
        <dbReference type="ARBA" id="ARBA00004817"/>
    </source>
</evidence>
<dbReference type="OrthoDB" id="8445094at2"/>
<dbReference type="GO" id="GO:0004106">
    <property type="term" value="F:chorismate mutase activity"/>
    <property type="evidence" value="ECO:0007669"/>
    <property type="project" value="UniProtKB-EC"/>
</dbReference>
<dbReference type="InterPro" id="IPR051331">
    <property type="entry name" value="Chorismate_mutase-related"/>
</dbReference>
<keyword evidence="8" id="KW-1185">Reference proteome</keyword>
<dbReference type="InterPro" id="IPR008240">
    <property type="entry name" value="Chorismate_mutase_periplasmic"/>
</dbReference>
<dbReference type="AlphaFoldDB" id="F2JXF5"/>
<evidence type="ECO:0000259" key="6">
    <source>
        <dbReference type="PROSITE" id="PS51168"/>
    </source>
</evidence>
<comment type="pathway">
    <text evidence="1">Metabolic intermediate biosynthesis; prephenate biosynthesis; prephenate from chorismate: step 1/1.</text>
</comment>
<accession>F2JXF5</accession>
<dbReference type="GO" id="GO:0046417">
    <property type="term" value="P:chorismate metabolic process"/>
    <property type="evidence" value="ECO:0007669"/>
    <property type="project" value="InterPro"/>
</dbReference>